<dbReference type="InterPro" id="IPR036890">
    <property type="entry name" value="HATPase_C_sf"/>
</dbReference>
<feature type="transmembrane region" description="Helical" evidence="4">
    <location>
        <begin position="106"/>
        <end position="134"/>
    </location>
</feature>
<evidence type="ECO:0000256" key="2">
    <source>
        <dbReference type="ARBA" id="ARBA00022777"/>
    </source>
</evidence>
<dbReference type="GO" id="GO:0016020">
    <property type="term" value="C:membrane"/>
    <property type="evidence" value="ECO:0007669"/>
    <property type="project" value="InterPro"/>
</dbReference>
<evidence type="ECO:0000256" key="4">
    <source>
        <dbReference type="SAM" id="Phobius"/>
    </source>
</evidence>
<feature type="transmembrane region" description="Helical" evidence="4">
    <location>
        <begin position="171"/>
        <end position="188"/>
    </location>
</feature>
<name>D3Q6H4_STANL</name>
<dbReference type="SUPFAM" id="SSF55874">
    <property type="entry name" value="ATPase domain of HSP90 chaperone/DNA topoisomerase II/histidine kinase"/>
    <property type="match status" value="1"/>
</dbReference>
<dbReference type="GO" id="GO:0046983">
    <property type="term" value="F:protein dimerization activity"/>
    <property type="evidence" value="ECO:0007669"/>
    <property type="project" value="InterPro"/>
</dbReference>
<dbReference type="eggNOG" id="COG4585">
    <property type="taxonomic scope" value="Bacteria"/>
</dbReference>
<keyword evidence="3" id="KW-0902">Two-component regulatory system</keyword>
<gene>
    <name evidence="6" type="ordered locus">Snas_4573</name>
</gene>
<evidence type="ECO:0000259" key="5">
    <source>
        <dbReference type="Pfam" id="PF07730"/>
    </source>
</evidence>
<evidence type="ECO:0000313" key="7">
    <source>
        <dbReference type="Proteomes" id="UP000000844"/>
    </source>
</evidence>
<dbReference type="Pfam" id="PF07730">
    <property type="entry name" value="HisKA_3"/>
    <property type="match status" value="1"/>
</dbReference>
<dbReference type="CDD" id="cd16917">
    <property type="entry name" value="HATPase_UhpB-NarQ-NarX-like"/>
    <property type="match status" value="1"/>
</dbReference>
<keyword evidence="7" id="KW-1185">Reference proteome</keyword>
<dbReference type="Proteomes" id="UP000000844">
    <property type="component" value="Chromosome"/>
</dbReference>
<dbReference type="GO" id="GO:0000155">
    <property type="term" value="F:phosphorelay sensor kinase activity"/>
    <property type="evidence" value="ECO:0007669"/>
    <property type="project" value="InterPro"/>
</dbReference>
<dbReference type="EMBL" id="CP001778">
    <property type="protein sequence ID" value="ADD44217.1"/>
    <property type="molecule type" value="Genomic_DNA"/>
</dbReference>
<evidence type="ECO:0000256" key="1">
    <source>
        <dbReference type="ARBA" id="ARBA00022679"/>
    </source>
</evidence>
<dbReference type="AlphaFoldDB" id="D3Q6H4"/>
<dbReference type="PANTHER" id="PTHR24421:SF63">
    <property type="entry name" value="SENSOR HISTIDINE KINASE DESK"/>
    <property type="match status" value="1"/>
</dbReference>
<keyword evidence="4" id="KW-0812">Transmembrane</keyword>
<feature type="transmembrane region" description="Helical" evidence="4">
    <location>
        <begin position="42"/>
        <end position="64"/>
    </location>
</feature>
<dbReference type="Gene3D" id="3.30.565.10">
    <property type="entry name" value="Histidine kinase-like ATPase, C-terminal domain"/>
    <property type="match status" value="1"/>
</dbReference>
<keyword evidence="4" id="KW-1133">Transmembrane helix</keyword>
<feature type="transmembrane region" description="Helical" evidence="4">
    <location>
        <begin position="76"/>
        <end position="94"/>
    </location>
</feature>
<sequence length="396" mass="42360">MAATTGTGLRCAAVRELQLARFRVPSWAAIDRLPGSSASRTIRFLAVVGGLTVVCAWVSAYTVPEPGTGMPRSVGVALWVVYTVSLLVLPVRLWRSTLWQRLAMNLWLNLLGVAILFAFWFTDILVFLFSIAVAAVTLPMLMAVSLNGVVLGAMFALSVTVADKEMSGADMAVLISIAISATVTGQLIRTVNQLRETRAELARLAVVNERNRLARDLHDVLGHSLTTISVKAGLARRLLESGTDDRARLVAEVSDSERLARQAMTEVRAVVSEYRTSLRTELAGVAEALDAAGIRAVLPSVVDVVPGEWQPAFAYVLREGVTNVMRHSRASVCEVRVGPNWIEVVDDGRGSSDGKPGNGITGLRERLAVVGGTVTAGPRPDGEGFRLRAVVPGGAE</sequence>
<feature type="domain" description="Signal transduction histidine kinase subgroup 3 dimerisation and phosphoacceptor" evidence="5">
    <location>
        <begin position="209"/>
        <end position="277"/>
    </location>
</feature>
<dbReference type="InterPro" id="IPR011712">
    <property type="entry name" value="Sig_transdc_His_kin_sub3_dim/P"/>
</dbReference>
<protein>
    <submittedName>
        <fullName evidence="6">Histidine kinase</fullName>
    </submittedName>
</protein>
<organism evidence="6 7">
    <name type="scientific">Stackebrandtia nassauensis (strain DSM 44728 / CIP 108903 / NRRL B-16338 / NBRC 102104 / LLR-40K-21)</name>
    <dbReference type="NCBI Taxonomy" id="446470"/>
    <lineage>
        <taxon>Bacteria</taxon>
        <taxon>Bacillati</taxon>
        <taxon>Actinomycetota</taxon>
        <taxon>Actinomycetes</taxon>
        <taxon>Glycomycetales</taxon>
        <taxon>Glycomycetaceae</taxon>
        <taxon>Stackebrandtia</taxon>
    </lineage>
</organism>
<dbReference type="InterPro" id="IPR050482">
    <property type="entry name" value="Sensor_HK_TwoCompSys"/>
</dbReference>
<proteinExistence type="predicted"/>
<dbReference type="KEGG" id="sna:Snas_4573"/>
<keyword evidence="1" id="KW-0808">Transferase</keyword>
<reference evidence="6 7" key="1">
    <citation type="journal article" date="2009" name="Stand. Genomic Sci.">
        <title>Complete genome sequence of Stackebrandtia nassauensis type strain (LLR-40K-21).</title>
        <authorList>
            <person name="Munk C."/>
            <person name="Lapidus A."/>
            <person name="Copeland A."/>
            <person name="Jando M."/>
            <person name="Mayilraj S."/>
            <person name="Glavina Del Rio T."/>
            <person name="Nolan M."/>
            <person name="Chen F."/>
            <person name="Lucas S."/>
            <person name="Tice H."/>
            <person name="Cheng J.F."/>
            <person name="Han C."/>
            <person name="Detter J.C."/>
            <person name="Bruce D."/>
            <person name="Goodwin L."/>
            <person name="Chain P."/>
            <person name="Pitluck S."/>
            <person name="Goker M."/>
            <person name="Ovchinikova G."/>
            <person name="Pati A."/>
            <person name="Ivanova N."/>
            <person name="Mavromatis K."/>
            <person name="Chen A."/>
            <person name="Palaniappan K."/>
            <person name="Land M."/>
            <person name="Hauser L."/>
            <person name="Chang Y.J."/>
            <person name="Jeffries C.D."/>
            <person name="Bristow J."/>
            <person name="Eisen J.A."/>
            <person name="Markowitz V."/>
            <person name="Hugenholtz P."/>
            <person name="Kyrpides N.C."/>
            <person name="Klenk H.P."/>
        </authorList>
    </citation>
    <scope>NUCLEOTIDE SEQUENCE [LARGE SCALE GENOMIC DNA]</scope>
    <source>
        <strain evidence="7">DSM 44728 / CIP 108903 / NRRL B-16338 / NBRC 102104 / LLR-40K-21</strain>
    </source>
</reference>
<accession>D3Q6H4</accession>
<evidence type="ECO:0000256" key="3">
    <source>
        <dbReference type="ARBA" id="ARBA00023012"/>
    </source>
</evidence>
<dbReference type="STRING" id="446470.Snas_4573"/>
<evidence type="ECO:0000313" key="6">
    <source>
        <dbReference type="EMBL" id="ADD44217.1"/>
    </source>
</evidence>
<keyword evidence="4" id="KW-0472">Membrane</keyword>
<keyword evidence="2 6" id="KW-0418">Kinase</keyword>
<feature type="transmembrane region" description="Helical" evidence="4">
    <location>
        <begin position="140"/>
        <end position="159"/>
    </location>
</feature>
<dbReference type="Gene3D" id="1.20.5.1930">
    <property type="match status" value="1"/>
</dbReference>
<dbReference type="HOGENOM" id="CLU_000445_20_8_11"/>
<dbReference type="PANTHER" id="PTHR24421">
    <property type="entry name" value="NITRATE/NITRITE SENSOR PROTEIN NARX-RELATED"/>
    <property type="match status" value="1"/>
</dbReference>